<dbReference type="Proteomes" id="UP000235672">
    <property type="component" value="Unassembled WGS sequence"/>
</dbReference>
<evidence type="ECO:0000313" key="2">
    <source>
        <dbReference type="Proteomes" id="UP000235672"/>
    </source>
</evidence>
<evidence type="ECO:0000313" key="1">
    <source>
        <dbReference type="EMBL" id="PMD20108.1"/>
    </source>
</evidence>
<accession>A0A2J6Q1H0</accession>
<protein>
    <submittedName>
        <fullName evidence="1">Uncharacterized protein</fullName>
    </submittedName>
</protein>
<organism evidence="1 2">
    <name type="scientific">Hyaloscypha hepaticicola</name>
    <dbReference type="NCBI Taxonomy" id="2082293"/>
    <lineage>
        <taxon>Eukaryota</taxon>
        <taxon>Fungi</taxon>
        <taxon>Dikarya</taxon>
        <taxon>Ascomycota</taxon>
        <taxon>Pezizomycotina</taxon>
        <taxon>Leotiomycetes</taxon>
        <taxon>Helotiales</taxon>
        <taxon>Hyaloscyphaceae</taxon>
        <taxon>Hyaloscypha</taxon>
    </lineage>
</organism>
<dbReference type="Pfam" id="PF26639">
    <property type="entry name" value="Het-6_barrel"/>
    <property type="match status" value="1"/>
</dbReference>
<sequence length="165" mass="18820">MEGEYDIEGAFEKLFFRFIYFTLYKASQMVILERFKEDPESILQTSKANTRETASSEGIASIFHRGIFEALDCDQDPLAGSWHYRFKSPRYFRTSNGYLGLGLHQIRPGDAIYLIKGALVPYVFRLLSQNPADGYIFVGEVCVHGIMYGEALAAGPFYFESMEIH</sequence>
<dbReference type="AlphaFoldDB" id="A0A2J6Q1H0"/>
<reference evidence="1 2" key="1">
    <citation type="submission" date="2016-05" db="EMBL/GenBank/DDBJ databases">
        <title>A degradative enzymes factory behind the ericoid mycorrhizal symbiosis.</title>
        <authorList>
            <consortium name="DOE Joint Genome Institute"/>
            <person name="Martino E."/>
            <person name="Morin E."/>
            <person name="Grelet G."/>
            <person name="Kuo A."/>
            <person name="Kohler A."/>
            <person name="Daghino S."/>
            <person name="Barry K."/>
            <person name="Choi C."/>
            <person name="Cichocki N."/>
            <person name="Clum A."/>
            <person name="Copeland A."/>
            <person name="Hainaut M."/>
            <person name="Haridas S."/>
            <person name="Labutti K."/>
            <person name="Lindquist E."/>
            <person name="Lipzen A."/>
            <person name="Khouja H.-R."/>
            <person name="Murat C."/>
            <person name="Ohm R."/>
            <person name="Olson A."/>
            <person name="Spatafora J."/>
            <person name="Veneault-Fourrey C."/>
            <person name="Henrissat B."/>
            <person name="Grigoriev I."/>
            <person name="Martin F."/>
            <person name="Perotto S."/>
        </authorList>
    </citation>
    <scope>NUCLEOTIDE SEQUENCE [LARGE SCALE GENOMIC DNA]</scope>
    <source>
        <strain evidence="1 2">UAMH 7357</strain>
    </source>
</reference>
<proteinExistence type="predicted"/>
<dbReference type="OrthoDB" id="2157530at2759"/>
<dbReference type="EMBL" id="KZ613486">
    <property type="protein sequence ID" value="PMD20108.1"/>
    <property type="molecule type" value="Genomic_DNA"/>
</dbReference>
<gene>
    <name evidence="1" type="ORF">NA56DRAFT_704913</name>
</gene>
<keyword evidence="2" id="KW-1185">Reference proteome</keyword>
<name>A0A2J6Q1H0_9HELO</name>